<protein>
    <submittedName>
        <fullName evidence="1">Uncharacterized protein</fullName>
    </submittedName>
</protein>
<dbReference type="EMBL" id="BK015835">
    <property type="protein sequence ID" value="DAE27298.1"/>
    <property type="molecule type" value="Genomic_DNA"/>
</dbReference>
<name>A0A8S5R840_9VIRU</name>
<sequence>MYAYPKRVRNFIYSYLRKPIIPLRRINNLLGFIRIYCYVL</sequence>
<accession>A0A8S5R840</accession>
<proteinExistence type="predicted"/>
<evidence type="ECO:0000313" key="1">
    <source>
        <dbReference type="EMBL" id="DAE27298.1"/>
    </source>
</evidence>
<reference evidence="1" key="1">
    <citation type="journal article" date="2021" name="Proc. Natl. Acad. Sci. U.S.A.">
        <title>A Catalog of Tens of Thousands of Viruses from Human Metagenomes Reveals Hidden Associations with Chronic Diseases.</title>
        <authorList>
            <person name="Tisza M.J."/>
            <person name="Buck C.B."/>
        </authorList>
    </citation>
    <scope>NUCLEOTIDE SEQUENCE</scope>
    <source>
        <strain evidence="1">Ct8MV80</strain>
    </source>
</reference>
<organism evidence="1">
    <name type="scientific">virus sp. ct8MV80</name>
    <dbReference type="NCBI Taxonomy" id="2826793"/>
    <lineage>
        <taxon>Viruses</taxon>
    </lineage>
</organism>